<dbReference type="InterPro" id="IPR050236">
    <property type="entry name" value="Ser_Thr_kinase_AGC"/>
</dbReference>
<feature type="region of interest" description="Disordered" evidence="9">
    <location>
        <begin position="386"/>
        <end position="420"/>
    </location>
</feature>
<feature type="compositionally biased region" description="Low complexity" evidence="9">
    <location>
        <begin position="641"/>
        <end position="658"/>
    </location>
</feature>
<feature type="region of interest" description="Disordered" evidence="9">
    <location>
        <begin position="626"/>
        <end position="673"/>
    </location>
</feature>
<feature type="compositionally biased region" description="Polar residues" evidence="9">
    <location>
        <begin position="659"/>
        <end position="673"/>
    </location>
</feature>
<feature type="compositionally biased region" description="Basic residues" evidence="9">
    <location>
        <begin position="410"/>
        <end position="420"/>
    </location>
</feature>
<dbReference type="InterPro" id="IPR008271">
    <property type="entry name" value="Ser/Thr_kinase_AS"/>
</dbReference>
<evidence type="ECO:0000256" key="8">
    <source>
        <dbReference type="ARBA" id="ARBA00048679"/>
    </source>
</evidence>
<keyword evidence="6" id="KW-0067">ATP-binding</keyword>
<dbReference type="PANTHER" id="PTHR24356">
    <property type="entry name" value="SERINE/THREONINE-PROTEIN KINASE"/>
    <property type="match status" value="1"/>
</dbReference>
<feature type="region of interest" description="Disordered" evidence="9">
    <location>
        <begin position="238"/>
        <end position="281"/>
    </location>
</feature>
<evidence type="ECO:0000256" key="4">
    <source>
        <dbReference type="ARBA" id="ARBA00022741"/>
    </source>
</evidence>
<dbReference type="EMBL" id="JAPFFF010000014">
    <property type="protein sequence ID" value="KAK8871231.1"/>
    <property type="molecule type" value="Genomic_DNA"/>
</dbReference>
<dbReference type="SMART" id="SM00220">
    <property type="entry name" value="S_TKc"/>
    <property type="match status" value="1"/>
</dbReference>
<feature type="region of interest" description="Disordered" evidence="9">
    <location>
        <begin position="448"/>
        <end position="490"/>
    </location>
</feature>
<dbReference type="GO" id="GO:0016301">
    <property type="term" value="F:kinase activity"/>
    <property type="evidence" value="ECO:0007669"/>
    <property type="project" value="UniProtKB-KW"/>
</dbReference>
<feature type="compositionally biased region" description="Polar residues" evidence="9">
    <location>
        <begin position="251"/>
        <end position="274"/>
    </location>
</feature>
<evidence type="ECO:0000256" key="3">
    <source>
        <dbReference type="ARBA" id="ARBA00022679"/>
    </source>
</evidence>
<feature type="region of interest" description="Disordered" evidence="9">
    <location>
        <begin position="747"/>
        <end position="792"/>
    </location>
</feature>
<protein>
    <recommendedName>
        <fullName evidence="1">non-specific serine/threonine protein kinase</fullName>
        <ecNumber evidence="1">2.7.11.1</ecNumber>
    </recommendedName>
</protein>
<dbReference type="PROSITE" id="PS50011">
    <property type="entry name" value="PROTEIN_KINASE_DOM"/>
    <property type="match status" value="1"/>
</dbReference>
<comment type="catalytic activity">
    <reaction evidence="7">
        <text>L-threonyl-[protein] + ATP = O-phospho-L-threonyl-[protein] + ADP + H(+)</text>
        <dbReference type="Rhea" id="RHEA:46608"/>
        <dbReference type="Rhea" id="RHEA-COMP:11060"/>
        <dbReference type="Rhea" id="RHEA-COMP:11605"/>
        <dbReference type="ChEBI" id="CHEBI:15378"/>
        <dbReference type="ChEBI" id="CHEBI:30013"/>
        <dbReference type="ChEBI" id="CHEBI:30616"/>
        <dbReference type="ChEBI" id="CHEBI:61977"/>
        <dbReference type="ChEBI" id="CHEBI:456216"/>
        <dbReference type="EC" id="2.7.11.1"/>
    </reaction>
</comment>
<accession>A0ABR2J019</accession>
<name>A0ABR2J019_9EUKA</name>
<dbReference type="Pfam" id="PF00069">
    <property type="entry name" value="Pkinase"/>
    <property type="match status" value="1"/>
</dbReference>
<evidence type="ECO:0000313" key="12">
    <source>
        <dbReference type="Proteomes" id="UP001470230"/>
    </source>
</evidence>
<keyword evidence="2" id="KW-0723">Serine/threonine-protein kinase</keyword>
<evidence type="ECO:0000259" key="10">
    <source>
        <dbReference type="PROSITE" id="PS50011"/>
    </source>
</evidence>
<dbReference type="PANTHER" id="PTHR24356:SF1">
    <property type="entry name" value="SERINE_THREONINE-PROTEIN KINASE GREATWALL"/>
    <property type="match status" value="1"/>
</dbReference>
<evidence type="ECO:0000256" key="9">
    <source>
        <dbReference type="SAM" id="MobiDB-lite"/>
    </source>
</evidence>
<evidence type="ECO:0000256" key="2">
    <source>
        <dbReference type="ARBA" id="ARBA00022527"/>
    </source>
</evidence>
<organism evidence="11 12">
    <name type="scientific">Tritrichomonas musculus</name>
    <dbReference type="NCBI Taxonomy" id="1915356"/>
    <lineage>
        <taxon>Eukaryota</taxon>
        <taxon>Metamonada</taxon>
        <taxon>Parabasalia</taxon>
        <taxon>Tritrichomonadida</taxon>
        <taxon>Tritrichomonadidae</taxon>
        <taxon>Tritrichomonas</taxon>
    </lineage>
</organism>
<dbReference type="InterPro" id="IPR000719">
    <property type="entry name" value="Prot_kinase_dom"/>
</dbReference>
<evidence type="ECO:0000256" key="6">
    <source>
        <dbReference type="ARBA" id="ARBA00022840"/>
    </source>
</evidence>
<feature type="compositionally biased region" description="Polar residues" evidence="9">
    <location>
        <begin position="532"/>
        <end position="580"/>
    </location>
</feature>
<proteinExistence type="predicted"/>
<reference evidence="11 12" key="1">
    <citation type="submission" date="2024-04" db="EMBL/GenBank/DDBJ databases">
        <title>Tritrichomonas musculus Genome.</title>
        <authorList>
            <person name="Alves-Ferreira E."/>
            <person name="Grigg M."/>
            <person name="Lorenzi H."/>
            <person name="Galac M."/>
        </authorList>
    </citation>
    <scope>NUCLEOTIDE SEQUENCE [LARGE SCALE GENOMIC DNA]</scope>
    <source>
        <strain evidence="11 12">EAF2021</strain>
    </source>
</reference>
<comment type="caution">
    <text evidence="11">The sequence shown here is derived from an EMBL/GenBank/DDBJ whole genome shotgun (WGS) entry which is preliminary data.</text>
</comment>
<dbReference type="InterPro" id="IPR011009">
    <property type="entry name" value="Kinase-like_dom_sf"/>
</dbReference>
<evidence type="ECO:0000256" key="7">
    <source>
        <dbReference type="ARBA" id="ARBA00047899"/>
    </source>
</evidence>
<feature type="region of interest" description="Disordered" evidence="9">
    <location>
        <begin position="523"/>
        <end position="614"/>
    </location>
</feature>
<feature type="compositionally biased region" description="Basic and acidic residues" evidence="9">
    <location>
        <begin position="239"/>
        <end position="250"/>
    </location>
</feature>
<feature type="compositionally biased region" description="Low complexity" evidence="9">
    <location>
        <begin position="780"/>
        <end position="792"/>
    </location>
</feature>
<dbReference type="CDD" id="cd05579">
    <property type="entry name" value="STKc_MAST_like"/>
    <property type="match status" value="1"/>
</dbReference>
<dbReference type="Gene3D" id="1.10.510.10">
    <property type="entry name" value="Transferase(Phosphotransferase) domain 1"/>
    <property type="match status" value="1"/>
</dbReference>
<evidence type="ECO:0000313" key="11">
    <source>
        <dbReference type="EMBL" id="KAK8871231.1"/>
    </source>
</evidence>
<dbReference type="Gene3D" id="3.30.200.20">
    <property type="entry name" value="Phosphorylase Kinase, domain 1"/>
    <property type="match status" value="1"/>
</dbReference>
<comment type="catalytic activity">
    <reaction evidence="8">
        <text>L-seryl-[protein] + ATP = O-phospho-L-seryl-[protein] + ADP + H(+)</text>
        <dbReference type="Rhea" id="RHEA:17989"/>
        <dbReference type="Rhea" id="RHEA-COMP:9863"/>
        <dbReference type="Rhea" id="RHEA-COMP:11604"/>
        <dbReference type="ChEBI" id="CHEBI:15378"/>
        <dbReference type="ChEBI" id="CHEBI:29999"/>
        <dbReference type="ChEBI" id="CHEBI:30616"/>
        <dbReference type="ChEBI" id="CHEBI:83421"/>
        <dbReference type="ChEBI" id="CHEBI:456216"/>
        <dbReference type="EC" id="2.7.11.1"/>
    </reaction>
</comment>
<evidence type="ECO:0000256" key="5">
    <source>
        <dbReference type="ARBA" id="ARBA00022777"/>
    </source>
</evidence>
<feature type="compositionally biased region" description="Polar residues" evidence="9">
    <location>
        <begin position="747"/>
        <end position="779"/>
    </location>
</feature>
<dbReference type="EC" id="2.7.11.1" evidence="1"/>
<feature type="compositionally biased region" description="Basic and acidic residues" evidence="9">
    <location>
        <begin position="468"/>
        <end position="478"/>
    </location>
</feature>
<feature type="compositionally biased region" description="Low complexity" evidence="9">
    <location>
        <begin position="581"/>
        <end position="614"/>
    </location>
</feature>
<evidence type="ECO:0000256" key="1">
    <source>
        <dbReference type="ARBA" id="ARBA00012513"/>
    </source>
</evidence>
<feature type="compositionally biased region" description="Polar residues" evidence="9">
    <location>
        <begin position="627"/>
        <end position="640"/>
    </location>
</feature>
<feature type="domain" description="Protein kinase" evidence="10">
    <location>
        <begin position="1"/>
        <end position="192"/>
    </location>
</feature>
<keyword evidence="4" id="KW-0547">Nucleotide-binding</keyword>
<keyword evidence="5 11" id="KW-0418">Kinase</keyword>
<sequence>MEYLPGGDLYSLLQNIGSFDEETAKLYTFEIVLALKYLHTNGIIHRDLKPDNILISKEGKIKLTDFGLSHLGLIDRRSNEEPVEAEETKIIGTPDYIAPEILLEKKHTYTCDYWSLGCMVYEFLIGIPPFHADTEEETFKNILRGQYDLSSDVGIEDFSNEAVDFIKALLVTDPTQRLGSNGIDDILNHPWFKGVDPDQDEPPFIPELNSVYDTAYFQQRYQFKDDDSDIIEDINYETEQEKEKEKEEKASQNSVTSQNLLPIASSSSDMSSLPNKDKSNSDYISDSASNISSNISTSSILSNETNNNNSCVVITDSDKFDYLANENFSRSDVVNIENNQQNATQPTDSPLVPLPTSFSSNVLKNYASVGVEQIIRRNEEILSYAQKQQEQEKQNQQNEDEPPTLERRTNRQRARYVAKKKPASFDLAIDGNDDSVLSEYFNILNKKGQENKNEEENGQIQNQDNDEEKEKGKNDYKPFTKNIRTSNSETNLPLLTENVQTEPAFSINPPEPQILVDPVHNSALESPRQGPATPTDNNQCFATETTKENPSALSADKSISNSDLATNVPSTTNNVFDSNPVTNASNSKTNVSNSNSEINVSSKNSSSNKSNLNSVASISNSNSVTSMKQIGSSSSMTQVRNSDSSSQVNNSSSATSISYLQMSSRSSPSQKPNMQLFTGEVRKVSCSSSHPAHSDASIFHSISYSGSDLFDTSDLVKTMFLSQFSSSPVSAFLGMSELSQFNSTRVSKSTKNFIQQSDSTPETSYDSGRRSNNSNDAHVNSSGSNSSNSSNSGYTLDPLTAFSNAIMKSKKPLIILDSPYTMKRMKSWKEDPRAVLRRIRAKHRKNVKKLSSMFYHHHHTV</sequence>
<keyword evidence="3" id="KW-0808">Transferase</keyword>
<dbReference type="Proteomes" id="UP001470230">
    <property type="component" value="Unassembled WGS sequence"/>
</dbReference>
<gene>
    <name evidence="11" type="ORF">M9Y10_009145</name>
</gene>
<dbReference type="SUPFAM" id="SSF56112">
    <property type="entry name" value="Protein kinase-like (PK-like)"/>
    <property type="match status" value="1"/>
</dbReference>
<dbReference type="PROSITE" id="PS00108">
    <property type="entry name" value="PROTEIN_KINASE_ST"/>
    <property type="match status" value="1"/>
</dbReference>
<keyword evidence="12" id="KW-1185">Reference proteome</keyword>